<dbReference type="GO" id="GO:0005759">
    <property type="term" value="C:mitochondrial matrix"/>
    <property type="evidence" value="ECO:0007669"/>
    <property type="project" value="TreeGrafter"/>
</dbReference>
<sequence>MMVYRMRLIFGEVTLSQVKTILGPTRKCYTTSSANAVFIEDLHFVPATDSATTDDIRRLQEFLHASKRLLVITGAGVSTESGLPDYRSVKSPQHGKDRPVIGPVMYQDFVKNTRVRRGNWARNYVGWPGFSSHLPNVSHRALVDWERRGKLHWLVTQNVDDLHRKAGSTRMTELHGSAFRAVCLSCRNVVPRAELQQVIAAMNPHWEAVPFEIRPDADVALTPEQIEGFRAPHCGNCGGPLKPDMVYFGECVPKDTVQLVFEKLEESDSVLVAGSSLQVYSAFRFVSAAHKQNKPVAILNIGPTRADRLAGLKINGRCGDVLTKINI</sequence>
<evidence type="ECO:0000313" key="6">
    <source>
        <dbReference type="RefSeq" id="XP_019615252.1"/>
    </source>
</evidence>
<dbReference type="InterPro" id="IPR050134">
    <property type="entry name" value="NAD-dep_sirtuin_deacylases"/>
</dbReference>
<reference evidence="6" key="1">
    <citation type="submission" date="2025-08" db="UniProtKB">
        <authorList>
            <consortium name="RefSeq"/>
        </authorList>
    </citation>
    <scope>IDENTIFICATION</scope>
    <source>
        <tissue evidence="6">Gonad</tissue>
    </source>
</reference>
<evidence type="ECO:0000256" key="1">
    <source>
        <dbReference type="ARBA" id="ARBA00022679"/>
    </source>
</evidence>
<keyword evidence="5" id="KW-1185">Reference proteome</keyword>
<dbReference type="GeneID" id="109463023"/>
<dbReference type="GO" id="GO:0017136">
    <property type="term" value="F:histone deacetylase activity, NAD-dependent"/>
    <property type="evidence" value="ECO:0007669"/>
    <property type="project" value="TreeGrafter"/>
</dbReference>
<feature type="active site" description="Proton acceptor" evidence="3">
    <location>
        <position position="175"/>
    </location>
</feature>
<evidence type="ECO:0000256" key="2">
    <source>
        <dbReference type="ARBA" id="ARBA00023027"/>
    </source>
</evidence>
<accession>A0A6P4Y8X7</accession>
<dbReference type="InterPro" id="IPR026590">
    <property type="entry name" value="Ssirtuin_cat_dom"/>
</dbReference>
<evidence type="ECO:0000259" key="4">
    <source>
        <dbReference type="PROSITE" id="PS50305"/>
    </source>
</evidence>
<name>A0A6P4Y8X7_BRABE</name>
<dbReference type="AlphaFoldDB" id="A0A6P4Y8X7"/>
<keyword evidence="3" id="KW-0862">Zinc</keyword>
<dbReference type="Gene3D" id="3.30.1600.10">
    <property type="entry name" value="SIR2/SIRT2 'Small Domain"/>
    <property type="match status" value="1"/>
</dbReference>
<keyword evidence="3" id="KW-0479">Metal-binding</keyword>
<dbReference type="GO" id="GO:0046872">
    <property type="term" value="F:metal ion binding"/>
    <property type="evidence" value="ECO:0007669"/>
    <property type="project" value="UniProtKB-KW"/>
</dbReference>
<dbReference type="InterPro" id="IPR026591">
    <property type="entry name" value="Sirtuin_cat_small_dom_sf"/>
</dbReference>
<proteinExistence type="predicted"/>
<dbReference type="SUPFAM" id="SSF52467">
    <property type="entry name" value="DHS-like NAD/FAD-binding domain"/>
    <property type="match status" value="1"/>
</dbReference>
<dbReference type="KEGG" id="bbel:109463023"/>
<dbReference type="GO" id="GO:0070403">
    <property type="term" value="F:NAD+ binding"/>
    <property type="evidence" value="ECO:0007669"/>
    <property type="project" value="InterPro"/>
</dbReference>
<dbReference type="InterPro" id="IPR029035">
    <property type="entry name" value="DHS-like_NAD/FAD-binding_dom"/>
</dbReference>
<organism evidence="5 6">
    <name type="scientific">Branchiostoma belcheri</name>
    <name type="common">Amphioxus</name>
    <dbReference type="NCBI Taxonomy" id="7741"/>
    <lineage>
        <taxon>Eukaryota</taxon>
        <taxon>Metazoa</taxon>
        <taxon>Chordata</taxon>
        <taxon>Cephalochordata</taxon>
        <taxon>Leptocardii</taxon>
        <taxon>Amphioxiformes</taxon>
        <taxon>Branchiostomatidae</taxon>
        <taxon>Branchiostoma</taxon>
    </lineage>
</organism>
<feature type="domain" description="Deacetylase sirtuin-type" evidence="4">
    <location>
        <begin position="46"/>
        <end position="327"/>
    </location>
</feature>
<keyword evidence="1" id="KW-0808">Transferase</keyword>
<dbReference type="RefSeq" id="XP_019615252.1">
    <property type="nucleotide sequence ID" value="XM_019759693.1"/>
</dbReference>
<keyword evidence="2" id="KW-0520">NAD</keyword>
<feature type="binding site" evidence="3">
    <location>
        <position position="234"/>
    </location>
    <ligand>
        <name>Zn(2+)</name>
        <dbReference type="ChEBI" id="CHEBI:29105"/>
    </ligand>
</feature>
<dbReference type="NCBIfam" id="NF003738">
    <property type="entry name" value="PRK05333.1"/>
    <property type="match status" value="1"/>
</dbReference>
<dbReference type="PANTHER" id="PTHR11085">
    <property type="entry name" value="NAD-DEPENDENT PROTEIN DEACYLASE SIRTUIN-5, MITOCHONDRIAL-RELATED"/>
    <property type="match status" value="1"/>
</dbReference>
<feature type="binding site" evidence="3">
    <location>
        <position position="183"/>
    </location>
    <ligand>
        <name>Zn(2+)</name>
        <dbReference type="ChEBI" id="CHEBI:29105"/>
    </ligand>
</feature>
<feature type="binding site" evidence="3">
    <location>
        <position position="186"/>
    </location>
    <ligand>
        <name>Zn(2+)</name>
        <dbReference type="ChEBI" id="CHEBI:29105"/>
    </ligand>
</feature>
<feature type="binding site" evidence="3">
    <location>
        <position position="237"/>
    </location>
    <ligand>
        <name>Zn(2+)</name>
        <dbReference type="ChEBI" id="CHEBI:29105"/>
    </ligand>
</feature>
<dbReference type="Gene3D" id="3.40.50.1220">
    <property type="entry name" value="TPP-binding domain"/>
    <property type="match status" value="1"/>
</dbReference>
<dbReference type="InterPro" id="IPR003000">
    <property type="entry name" value="Sirtuin"/>
</dbReference>
<gene>
    <name evidence="6" type="primary">LOC109463023</name>
</gene>
<dbReference type="Pfam" id="PF02146">
    <property type="entry name" value="SIR2"/>
    <property type="match status" value="1"/>
</dbReference>
<dbReference type="OrthoDB" id="424302at2759"/>
<dbReference type="Proteomes" id="UP000515135">
    <property type="component" value="Unplaced"/>
</dbReference>
<evidence type="ECO:0000256" key="3">
    <source>
        <dbReference type="PROSITE-ProRule" id="PRU00236"/>
    </source>
</evidence>
<dbReference type="PROSITE" id="PS50305">
    <property type="entry name" value="SIRTUIN"/>
    <property type="match status" value="1"/>
</dbReference>
<dbReference type="PANTHER" id="PTHR11085:SF10">
    <property type="entry name" value="NAD-DEPENDENT PROTEIN DEACYLASE SIRTUIN-5, MITOCHONDRIAL-RELATED"/>
    <property type="match status" value="1"/>
</dbReference>
<protein>
    <submittedName>
        <fullName evidence="6">NAD-dependent protein lipoamidase sirtuin-4, mitochondrial-like</fullName>
    </submittedName>
</protein>
<evidence type="ECO:0000313" key="5">
    <source>
        <dbReference type="Proteomes" id="UP000515135"/>
    </source>
</evidence>